<keyword evidence="6" id="KW-1185">Reference proteome</keyword>
<organism evidence="5 6">
    <name type="scientific">Tothia fuscella</name>
    <dbReference type="NCBI Taxonomy" id="1048955"/>
    <lineage>
        <taxon>Eukaryota</taxon>
        <taxon>Fungi</taxon>
        <taxon>Dikarya</taxon>
        <taxon>Ascomycota</taxon>
        <taxon>Pezizomycotina</taxon>
        <taxon>Dothideomycetes</taxon>
        <taxon>Pleosporomycetidae</taxon>
        <taxon>Venturiales</taxon>
        <taxon>Cylindrosympodiaceae</taxon>
        <taxon>Tothia</taxon>
    </lineage>
</organism>
<feature type="transmembrane region" description="Helical" evidence="3">
    <location>
        <begin position="362"/>
        <end position="380"/>
    </location>
</feature>
<feature type="transmembrane region" description="Helical" evidence="3">
    <location>
        <begin position="115"/>
        <end position="135"/>
    </location>
</feature>
<dbReference type="SUPFAM" id="SSF103473">
    <property type="entry name" value="MFS general substrate transporter"/>
    <property type="match status" value="1"/>
</dbReference>
<keyword evidence="3" id="KW-0472">Membrane</keyword>
<sequence length="392" mass="42288">MPRGFTLTFGAFQTYYQRNFLKDSTPSAISWIGTVQSFFLILVGCLSGPLFDKGWYRVMLIGGNVAVVFGIFMLSLAKNYWQVFLAQGVCMGLGAGLLYVPSLALIGLSFSTRRSLAQGIVTSGIAVGGVAYIIAFDRITTSSGFPWAVRVMGFISLGIAIMAIPTLLYGTSSLAKARSARKLWDMTAFKDANFLIFTACSSSTFFGYIVPYFYIASFGQDALNLSRNQALYILIGAISASFFGRLLVGFVAHRLGPLFTWFWCTAISAVVSFSWIAVDSRNGLIVIGVFWGFCSGGLVTLPAAVFPTLCPDQRRLGTRVGMSWGISSFASLTGPPIAGALLGKSSGPAGHQPRSDYLGPQLWAGCCLLVGSLFVFALWLKTVKQRNQGIFV</sequence>
<dbReference type="PANTHER" id="PTHR11360:SF252">
    <property type="entry name" value="MAJOR FACILITATOR SUPERFAMILY (MFS) PROFILE DOMAIN-CONTAINING PROTEIN-RELATED"/>
    <property type="match status" value="1"/>
</dbReference>
<comment type="similarity">
    <text evidence="2">Belongs to the major facilitator superfamily. Monocarboxylate porter (TC 2.A.1.13) family.</text>
</comment>
<feature type="transmembrane region" description="Helical" evidence="3">
    <location>
        <begin position="284"/>
        <end position="309"/>
    </location>
</feature>
<feature type="domain" description="Major facilitator superfamily (MFS) profile" evidence="4">
    <location>
        <begin position="1"/>
        <end position="383"/>
    </location>
</feature>
<feature type="transmembrane region" description="Helical" evidence="3">
    <location>
        <begin position="28"/>
        <end position="51"/>
    </location>
</feature>
<dbReference type="OrthoDB" id="6509908at2759"/>
<feature type="transmembrane region" description="Helical" evidence="3">
    <location>
        <begin position="192"/>
        <end position="215"/>
    </location>
</feature>
<dbReference type="GO" id="GO:0022857">
    <property type="term" value="F:transmembrane transporter activity"/>
    <property type="evidence" value="ECO:0007669"/>
    <property type="project" value="InterPro"/>
</dbReference>
<dbReference type="InterPro" id="IPR011701">
    <property type="entry name" value="MFS"/>
</dbReference>
<reference evidence="5" key="1">
    <citation type="journal article" date="2020" name="Stud. Mycol.">
        <title>101 Dothideomycetes genomes: a test case for predicting lifestyles and emergence of pathogens.</title>
        <authorList>
            <person name="Haridas S."/>
            <person name="Albert R."/>
            <person name="Binder M."/>
            <person name="Bloem J."/>
            <person name="Labutti K."/>
            <person name="Salamov A."/>
            <person name="Andreopoulos B."/>
            <person name="Baker S."/>
            <person name="Barry K."/>
            <person name="Bills G."/>
            <person name="Bluhm B."/>
            <person name="Cannon C."/>
            <person name="Castanera R."/>
            <person name="Culley D."/>
            <person name="Daum C."/>
            <person name="Ezra D."/>
            <person name="Gonzalez J."/>
            <person name="Henrissat B."/>
            <person name="Kuo A."/>
            <person name="Liang C."/>
            <person name="Lipzen A."/>
            <person name="Lutzoni F."/>
            <person name="Magnuson J."/>
            <person name="Mondo S."/>
            <person name="Nolan M."/>
            <person name="Ohm R."/>
            <person name="Pangilinan J."/>
            <person name="Park H.-J."/>
            <person name="Ramirez L."/>
            <person name="Alfaro M."/>
            <person name="Sun H."/>
            <person name="Tritt A."/>
            <person name="Yoshinaga Y."/>
            <person name="Zwiers L.-H."/>
            <person name="Turgeon B."/>
            <person name="Goodwin S."/>
            <person name="Spatafora J."/>
            <person name="Crous P."/>
            <person name="Grigoriev I."/>
        </authorList>
    </citation>
    <scope>NUCLEOTIDE SEQUENCE</scope>
    <source>
        <strain evidence="5">CBS 130266</strain>
    </source>
</reference>
<dbReference type="PROSITE" id="PS50850">
    <property type="entry name" value="MFS"/>
    <property type="match status" value="1"/>
</dbReference>
<gene>
    <name evidence="5" type="ORF">EJ08DRAFT_592511</name>
</gene>
<evidence type="ECO:0000259" key="4">
    <source>
        <dbReference type="PROSITE" id="PS50850"/>
    </source>
</evidence>
<evidence type="ECO:0000313" key="6">
    <source>
        <dbReference type="Proteomes" id="UP000800235"/>
    </source>
</evidence>
<dbReference type="EMBL" id="MU007057">
    <property type="protein sequence ID" value="KAF2427857.1"/>
    <property type="molecule type" value="Genomic_DNA"/>
</dbReference>
<dbReference type="PANTHER" id="PTHR11360">
    <property type="entry name" value="MONOCARBOXYLATE TRANSPORTER"/>
    <property type="match status" value="1"/>
</dbReference>
<comment type="subcellular location">
    <subcellularLocation>
        <location evidence="1">Membrane</location>
        <topology evidence="1">Multi-pass membrane protein</topology>
    </subcellularLocation>
</comment>
<dbReference type="AlphaFoldDB" id="A0A9P4NMT5"/>
<protein>
    <submittedName>
        <fullName evidence="5">MFS general substrate transporter</fullName>
    </submittedName>
</protein>
<evidence type="ECO:0000256" key="2">
    <source>
        <dbReference type="ARBA" id="ARBA00006727"/>
    </source>
</evidence>
<feature type="transmembrane region" description="Helical" evidence="3">
    <location>
        <begin position="230"/>
        <end position="251"/>
    </location>
</feature>
<evidence type="ECO:0000256" key="1">
    <source>
        <dbReference type="ARBA" id="ARBA00004141"/>
    </source>
</evidence>
<feature type="transmembrane region" description="Helical" evidence="3">
    <location>
        <begin position="147"/>
        <end position="171"/>
    </location>
</feature>
<dbReference type="Gene3D" id="1.20.1250.20">
    <property type="entry name" value="MFS general substrate transporter like domains"/>
    <property type="match status" value="2"/>
</dbReference>
<keyword evidence="3" id="KW-0812">Transmembrane</keyword>
<feature type="transmembrane region" description="Helical" evidence="3">
    <location>
        <begin position="258"/>
        <end position="278"/>
    </location>
</feature>
<dbReference type="Proteomes" id="UP000800235">
    <property type="component" value="Unassembled WGS sequence"/>
</dbReference>
<dbReference type="InterPro" id="IPR050327">
    <property type="entry name" value="Proton-linked_MCT"/>
</dbReference>
<dbReference type="InterPro" id="IPR036259">
    <property type="entry name" value="MFS_trans_sf"/>
</dbReference>
<keyword evidence="3" id="KW-1133">Transmembrane helix</keyword>
<name>A0A9P4NMT5_9PEZI</name>
<evidence type="ECO:0000313" key="5">
    <source>
        <dbReference type="EMBL" id="KAF2427857.1"/>
    </source>
</evidence>
<dbReference type="InterPro" id="IPR020846">
    <property type="entry name" value="MFS_dom"/>
</dbReference>
<comment type="caution">
    <text evidence="5">The sequence shown here is derived from an EMBL/GenBank/DDBJ whole genome shotgun (WGS) entry which is preliminary data.</text>
</comment>
<feature type="transmembrane region" description="Helical" evidence="3">
    <location>
        <begin position="58"/>
        <end position="77"/>
    </location>
</feature>
<evidence type="ECO:0000256" key="3">
    <source>
        <dbReference type="SAM" id="Phobius"/>
    </source>
</evidence>
<feature type="transmembrane region" description="Helical" evidence="3">
    <location>
        <begin position="321"/>
        <end position="342"/>
    </location>
</feature>
<dbReference type="Pfam" id="PF07690">
    <property type="entry name" value="MFS_1"/>
    <property type="match status" value="1"/>
</dbReference>
<dbReference type="GO" id="GO:0016020">
    <property type="term" value="C:membrane"/>
    <property type="evidence" value="ECO:0007669"/>
    <property type="project" value="UniProtKB-SubCell"/>
</dbReference>
<feature type="transmembrane region" description="Helical" evidence="3">
    <location>
        <begin position="83"/>
        <end position="108"/>
    </location>
</feature>
<accession>A0A9P4NMT5</accession>
<proteinExistence type="inferred from homology"/>